<feature type="compositionally biased region" description="Basic and acidic residues" evidence="1">
    <location>
        <begin position="159"/>
        <end position="168"/>
    </location>
</feature>
<feature type="region of interest" description="Disordered" evidence="1">
    <location>
        <begin position="68"/>
        <end position="221"/>
    </location>
</feature>
<keyword evidence="3" id="KW-1185">Reference proteome</keyword>
<protein>
    <submittedName>
        <fullName evidence="2">Collagen-like protein</fullName>
    </submittedName>
</protein>
<evidence type="ECO:0000313" key="3">
    <source>
        <dbReference type="Proteomes" id="UP001354709"/>
    </source>
</evidence>
<name>A0ABU7QBM8_9ACTN</name>
<dbReference type="Proteomes" id="UP001354709">
    <property type="component" value="Unassembled WGS sequence"/>
</dbReference>
<comment type="caution">
    <text evidence="2">The sequence shown here is derived from an EMBL/GenBank/DDBJ whole genome shotgun (WGS) entry which is preliminary data.</text>
</comment>
<dbReference type="EMBL" id="JAZBJO010000053">
    <property type="protein sequence ID" value="MEE4598675.1"/>
    <property type="molecule type" value="Genomic_DNA"/>
</dbReference>
<reference evidence="2 3" key="1">
    <citation type="submission" date="2023-11" db="EMBL/GenBank/DDBJ databases">
        <title>30 novel species of actinomycetes from the DSMZ collection.</title>
        <authorList>
            <person name="Nouioui I."/>
        </authorList>
    </citation>
    <scope>NUCLEOTIDE SEQUENCE [LARGE SCALE GENOMIC DNA]</scope>
    <source>
        <strain evidence="2 3">DSM 41524</strain>
    </source>
</reference>
<evidence type="ECO:0000256" key="1">
    <source>
        <dbReference type="SAM" id="MobiDB-lite"/>
    </source>
</evidence>
<organism evidence="2 3">
    <name type="scientific">Streptomyces asiaticus subsp. ignotus</name>
    <dbReference type="NCBI Taxonomy" id="3098222"/>
    <lineage>
        <taxon>Bacteria</taxon>
        <taxon>Bacillati</taxon>
        <taxon>Actinomycetota</taxon>
        <taxon>Actinomycetes</taxon>
        <taxon>Kitasatosporales</taxon>
        <taxon>Streptomycetaceae</taxon>
        <taxon>Streptomyces</taxon>
        <taxon>Streptomyces violaceusniger group</taxon>
    </lineage>
</organism>
<dbReference type="InterPro" id="IPR008160">
    <property type="entry name" value="Collagen"/>
</dbReference>
<gene>
    <name evidence="2" type="ORF">V2J94_43785</name>
</gene>
<dbReference type="RefSeq" id="WP_330816028.1">
    <property type="nucleotide sequence ID" value="NZ_JAZBJO010000053.1"/>
</dbReference>
<accession>A0ABU7QBM8</accession>
<evidence type="ECO:0000313" key="2">
    <source>
        <dbReference type="EMBL" id="MEE4598675.1"/>
    </source>
</evidence>
<dbReference type="Pfam" id="PF01391">
    <property type="entry name" value="Collagen"/>
    <property type="match status" value="1"/>
</dbReference>
<sequence length="221" mass="22559">MTRTQRALARRWRSLLLACSLVALAGAVLIIWARIDHEAERAEQLRAEADRRGAAVATLATDVRRLRTQIKSAGKTPVAPDPTRAVDDLPARAEVPVPLPGEKGDPGAPVKAGSDGATGRPGATGQPGKDGQPGATGASGQDGAPGAPGEKGEPGQQGERGEKGDRGEQGPPGPACPDGYSLQPPPDDPDALVCRKDGAPAPEPDPSPTTPAALAPDRSRL</sequence>
<proteinExistence type="predicted"/>
<dbReference type="PANTHER" id="PTHR24637">
    <property type="entry name" value="COLLAGEN"/>
    <property type="match status" value="1"/>
</dbReference>